<feature type="region of interest" description="Disordered" evidence="1">
    <location>
        <begin position="38"/>
        <end position="57"/>
    </location>
</feature>
<proteinExistence type="predicted"/>
<name>A0A151MYH4_ALLMI</name>
<reference evidence="2 3" key="1">
    <citation type="journal article" date="2012" name="Genome Biol.">
        <title>Sequencing three crocodilian genomes to illuminate the evolution of archosaurs and amniotes.</title>
        <authorList>
            <person name="St John J.A."/>
            <person name="Braun E.L."/>
            <person name="Isberg S.R."/>
            <person name="Miles L.G."/>
            <person name="Chong A.Y."/>
            <person name="Gongora J."/>
            <person name="Dalzell P."/>
            <person name="Moran C."/>
            <person name="Bed'hom B."/>
            <person name="Abzhanov A."/>
            <person name="Burgess S.C."/>
            <person name="Cooksey A.M."/>
            <person name="Castoe T.A."/>
            <person name="Crawford N.G."/>
            <person name="Densmore L.D."/>
            <person name="Drew J.C."/>
            <person name="Edwards S.V."/>
            <person name="Faircloth B.C."/>
            <person name="Fujita M.K."/>
            <person name="Greenwold M.J."/>
            <person name="Hoffmann F.G."/>
            <person name="Howard J.M."/>
            <person name="Iguchi T."/>
            <person name="Janes D.E."/>
            <person name="Khan S.Y."/>
            <person name="Kohno S."/>
            <person name="de Koning A.J."/>
            <person name="Lance S.L."/>
            <person name="McCarthy F.M."/>
            <person name="McCormack J.E."/>
            <person name="Merchant M.E."/>
            <person name="Peterson D.G."/>
            <person name="Pollock D.D."/>
            <person name="Pourmand N."/>
            <person name="Raney B.J."/>
            <person name="Roessler K.A."/>
            <person name="Sanford J.R."/>
            <person name="Sawyer R.H."/>
            <person name="Schmidt C.J."/>
            <person name="Triplett E.W."/>
            <person name="Tuberville T.D."/>
            <person name="Venegas-Anaya M."/>
            <person name="Howard J.T."/>
            <person name="Jarvis E.D."/>
            <person name="Guillette L.J.Jr."/>
            <person name="Glenn T.C."/>
            <person name="Green R.E."/>
            <person name="Ray D.A."/>
        </authorList>
    </citation>
    <scope>NUCLEOTIDE SEQUENCE [LARGE SCALE GENOMIC DNA]</scope>
    <source>
        <strain evidence="2">KSC_2009_1</strain>
    </source>
</reference>
<dbReference type="EMBL" id="AKHW03004653">
    <property type="protein sequence ID" value="KYO29524.1"/>
    <property type="molecule type" value="Genomic_DNA"/>
</dbReference>
<dbReference type="AlphaFoldDB" id="A0A151MYH4"/>
<keyword evidence="3" id="KW-1185">Reference proteome</keyword>
<dbReference type="Proteomes" id="UP000050525">
    <property type="component" value="Unassembled WGS sequence"/>
</dbReference>
<protein>
    <submittedName>
        <fullName evidence="2">Uncharacterized protein</fullName>
    </submittedName>
</protein>
<evidence type="ECO:0000313" key="2">
    <source>
        <dbReference type="EMBL" id="KYO29524.1"/>
    </source>
</evidence>
<gene>
    <name evidence="2" type="ORF">Y1Q_0004927</name>
</gene>
<evidence type="ECO:0000313" key="3">
    <source>
        <dbReference type="Proteomes" id="UP000050525"/>
    </source>
</evidence>
<evidence type="ECO:0000256" key="1">
    <source>
        <dbReference type="SAM" id="MobiDB-lite"/>
    </source>
</evidence>
<accession>A0A151MYH4</accession>
<organism evidence="2 3">
    <name type="scientific">Alligator mississippiensis</name>
    <name type="common">American alligator</name>
    <dbReference type="NCBI Taxonomy" id="8496"/>
    <lineage>
        <taxon>Eukaryota</taxon>
        <taxon>Metazoa</taxon>
        <taxon>Chordata</taxon>
        <taxon>Craniata</taxon>
        <taxon>Vertebrata</taxon>
        <taxon>Euteleostomi</taxon>
        <taxon>Archelosauria</taxon>
        <taxon>Archosauria</taxon>
        <taxon>Crocodylia</taxon>
        <taxon>Alligatoridae</taxon>
        <taxon>Alligatorinae</taxon>
        <taxon>Alligator</taxon>
    </lineage>
</organism>
<sequence length="131" mass="13361">MLLGTCLQTSLLTPNRRCPALMMHAVLKSAGDGLVASTPPELQPVGSDPIEGTAAGVKMGAGKGPGCPLPPSTQPMRICDAWPGCQIGTGSWIQPVDTLGTARPACQAQGLSVAAAGHSKARHRAPVWGRS</sequence>
<comment type="caution">
    <text evidence="2">The sequence shown here is derived from an EMBL/GenBank/DDBJ whole genome shotgun (WGS) entry which is preliminary data.</text>
</comment>